<dbReference type="NCBIfam" id="TIGR02228">
    <property type="entry name" value="sigpep_I_arch"/>
    <property type="match status" value="1"/>
</dbReference>
<dbReference type="EMBL" id="HE717023">
    <property type="protein sequence ID" value="CCG44351.1"/>
    <property type="molecule type" value="Genomic_DNA"/>
</dbReference>
<dbReference type="GO" id="GO:0016020">
    <property type="term" value="C:membrane"/>
    <property type="evidence" value="ECO:0007669"/>
    <property type="project" value="UniProtKB-UniRule"/>
</dbReference>
<evidence type="ECO:0000313" key="2">
    <source>
        <dbReference type="EMBL" id="CCG44351.1"/>
    </source>
</evidence>
<organism evidence="2 3">
    <name type="scientific">Halobacillus halophilus (strain ATCC 35676 / DSM 2266 / JCM 20832 / KCTC 3685 / LMG 17431 / NBRC 102448 / NCIMB 2269)</name>
    <name type="common">Sporosarcina halophila</name>
    <dbReference type="NCBI Taxonomy" id="866895"/>
    <lineage>
        <taxon>Bacteria</taxon>
        <taxon>Bacillati</taxon>
        <taxon>Bacillota</taxon>
        <taxon>Bacilli</taxon>
        <taxon>Bacillales</taxon>
        <taxon>Bacillaceae</taxon>
        <taxon>Halobacillus</taxon>
    </lineage>
</organism>
<accession>I0JJN2</accession>
<dbReference type="GO" id="GO:0009003">
    <property type="term" value="F:signal peptidase activity"/>
    <property type="evidence" value="ECO:0007669"/>
    <property type="project" value="UniProtKB-EC"/>
</dbReference>
<dbReference type="GO" id="GO:0004252">
    <property type="term" value="F:serine-type endopeptidase activity"/>
    <property type="evidence" value="ECO:0007669"/>
    <property type="project" value="UniProtKB-UniRule"/>
</dbReference>
<dbReference type="HOGENOM" id="CLU_143485_0_0_9"/>
<gene>
    <name evidence="2" type="ordered locus">HBHAL_1990</name>
</gene>
<proteinExistence type="predicted"/>
<dbReference type="GO" id="GO:0006465">
    <property type="term" value="P:signal peptide processing"/>
    <property type="evidence" value="ECO:0007669"/>
    <property type="project" value="UniProtKB-UniRule"/>
</dbReference>
<evidence type="ECO:0000313" key="3">
    <source>
        <dbReference type="Proteomes" id="UP000007397"/>
    </source>
</evidence>
<protein>
    <recommendedName>
        <fullName evidence="1">Signal peptidase I</fullName>
        <ecNumber evidence="1">3.4.21.89</ecNumber>
    </recommendedName>
</protein>
<name>I0JJN2_HALH3</name>
<dbReference type="PATRIC" id="fig|866895.3.peg.998"/>
<dbReference type="KEGG" id="hhd:HBHAL_1990"/>
<dbReference type="STRING" id="866895.HBHAL_1990"/>
<dbReference type="Proteomes" id="UP000007397">
    <property type="component" value="Chromosome"/>
</dbReference>
<dbReference type="InterPro" id="IPR001733">
    <property type="entry name" value="Peptidase_S26B"/>
</dbReference>
<sequence length="147" mass="16629">MSVKPLHAVAIQGIIHKKGFIDLPSLGNSMYPLIKEGDICRFVTCNFTHLTEGDILLYHLNGELVAHRLIEKINVEGNVFFQCKGDTNLGKDQWVMEKDVIGKLLYIKRNKRVTSALGRTAKVWGWSILSLPVLSSFLRFYINKKGV</sequence>
<reference evidence="2 3" key="1">
    <citation type="journal article" date="2013" name="Environ. Microbiol.">
        <title>Chloride and organic osmolytes: a hybrid strategy to cope with elevated salinities by the moderately halophilic, chloride-dependent bacterium Halobacillus halophilus.</title>
        <authorList>
            <person name="Saum S.H."/>
            <person name="Pfeiffer F."/>
            <person name="Palm P."/>
            <person name="Rampp M."/>
            <person name="Schuster S.C."/>
            <person name="Muller V."/>
            <person name="Oesterhelt D."/>
        </authorList>
    </citation>
    <scope>NUCLEOTIDE SEQUENCE [LARGE SCALE GENOMIC DNA]</scope>
    <source>
        <strain evidence="3">ATCC 35676 / DSM 2266 / JCM 20832 / KCTC 3685 / LMG 17431 / NBRC 102448 / NCIMB 2269</strain>
    </source>
</reference>
<keyword evidence="3" id="KW-1185">Reference proteome</keyword>
<dbReference type="AlphaFoldDB" id="I0JJN2"/>
<dbReference type="CDD" id="cd06462">
    <property type="entry name" value="Peptidase_S24_S26"/>
    <property type="match status" value="1"/>
</dbReference>
<evidence type="ECO:0000256" key="1">
    <source>
        <dbReference type="NCBIfam" id="TIGR02228"/>
    </source>
</evidence>
<dbReference type="RefSeq" id="WP_014642254.1">
    <property type="nucleotide sequence ID" value="NC_017668.1"/>
</dbReference>
<dbReference type="eggNOG" id="COG0681">
    <property type="taxonomic scope" value="Bacteria"/>
</dbReference>
<dbReference type="EC" id="3.4.21.89" evidence="1"/>